<accession>A0A4U9QXT3</accession>
<evidence type="ECO:0000256" key="3">
    <source>
        <dbReference type="ARBA" id="ARBA00022670"/>
    </source>
</evidence>
<proteinExistence type="inferred from homology"/>
<feature type="binding site" evidence="8">
    <location>
        <position position="168"/>
    </location>
    <ligand>
        <name>Zn(2+)</name>
        <dbReference type="ChEBI" id="CHEBI:29105"/>
        <label>1</label>
    </ligand>
</feature>
<gene>
    <name evidence="9" type="primary">ysdC_4</name>
    <name evidence="9" type="ORF">NCTC503_00265</name>
</gene>
<dbReference type="SUPFAM" id="SSF53187">
    <property type="entry name" value="Zn-dependent exopeptidases"/>
    <property type="match status" value="1"/>
</dbReference>
<evidence type="ECO:0000256" key="2">
    <source>
        <dbReference type="ARBA" id="ARBA00022438"/>
    </source>
</evidence>
<dbReference type="EMBL" id="LR590481">
    <property type="protein sequence ID" value="VTQ82948.1"/>
    <property type="molecule type" value="Genomic_DNA"/>
</dbReference>
<dbReference type="KEGG" id="hhw:NCTC503_00265"/>
<evidence type="ECO:0000256" key="4">
    <source>
        <dbReference type="ARBA" id="ARBA00022723"/>
    </source>
</evidence>
<dbReference type="GO" id="GO:0006508">
    <property type="term" value="P:proteolysis"/>
    <property type="evidence" value="ECO:0007669"/>
    <property type="project" value="UniProtKB-KW"/>
</dbReference>
<feature type="binding site" evidence="8">
    <location>
        <position position="61"/>
    </location>
    <ligand>
        <name>Zn(2+)</name>
        <dbReference type="ChEBI" id="CHEBI:29105"/>
        <label>1</label>
    </ligand>
</feature>
<feature type="binding site" evidence="8">
    <location>
        <position position="307"/>
    </location>
    <ligand>
        <name>Zn(2+)</name>
        <dbReference type="ChEBI" id="CHEBI:29105"/>
        <label>2</label>
    </ligand>
</feature>
<dbReference type="PANTHER" id="PTHR32481:SF0">
    <property type="entry name" value="AMINOPEPTIDASE YPDE-RELATED"/>
    <property type="match status" value="1"/>
</dbReference>
<comment type="cofactor">
    <cofactor evidence="8">
        <name>a divalent metal cation</name>
        <dbReference type="ChEBI" id="CHEBI:60240"/>
    </cofactor>
    <text evidence="8">Binds 2 divalent metal cations per subunit.</text>
</comment>
<keyword evidence="4 8" id="KW-0479">Metal-binding</keyword>
<dbReference type="InterPro" id="IPR051464">
    <property type="entry name" value="Peptidase_M42_aminopept"/>
</dbReference>
<protein>
    <submittedName>
        <fullName evidence="9">Peptidase M42</fullName>
        <ecNumber evidence="9">3.4.11.-</ecNumber>
    </submittedName>
</protein>
<evidence type="ECO:0000256" key="8">
    <source>
        <dbReference type="PIRSR" id="PIRSR001123-2"/>
    </source>
</evidence>
<dbReference type="InterPro" id="IPR023367">
    <property type="entry name" value="Peptidase_M42_dom2"/>
</dbReference>
<dbReference type="Proteomes" id="UP000308489">
    <property type="component" value="Chromosome 1"/>
</dbReference>
<dbReference type="GO" id="GO:0046872">
    <property type="term" value="F:metal ion binding"/>
    <property type="evidence" value="ECO:0007669"/>
    <property type="project" value="UniProtKB-UniRule"/>
</dbReference>
<dbReference type="Pfam" id="PF05343">
    <property type="entry name" value="Peptidase_M42"/>
    <property type="match status" value="1"/>
</dbReference>
<keyword evidence="5 9" id="KW-0378">Hydrolase</keyword>
<dbReference type="PANTHER" id="PTHR32481">
    <property type="entry name" value="AMINOPEPTIDASE"/>
    <property type="match status" value="1"/>
</dbReference>
<evidence type="ECO:0000256" key="6">
    <source>
        <dbReference type="PIRNR" id="PIRNR001123"/>
    </source>
</evidence>
<dbReference type="RefSeq" id="WP_138209086.1">
    <property type="nucleotide sequence ID" value="NZ_CBCRUQ010000010.1"/>
</dbReference>
<dbReference type="Gene3D" id="2.40.30.40">
    <property type="entry name" value="Peptidase M42, domain 2"/>
    <property type="match status" value="1"/>
</dbReference>
<comment type="similarity">
    <text evidence="1 6">Belongs to the peptidase M42 family.</text>
</comment>
<dbReference type="OrthoDB" id="9772053at2"/>
<feature type="binding site" evidence="8">
    <location>
        <position position="219"/>
    </location>
    <ligand>
        <name>Zn(2+)</name>
        <dbReference type="ChEBI" id="CHEBI:29105"/>
        <label>1</label>
    </ligand>
</feature>
<keyword evidence="10" id="KW-1185">Reference proteome</keyword>
<feature type="binding site" evidence="8">
    <location>
        <position position="197"/>
    </location>
    <ligand>
        <name>Zn(2+)</name>
        <dbReference type="ChEBI" id="CHEBI:29105"/>
        <label>2</label>
    </ligand>
</feature>
<dbReference type="SUPFAM" id="SSF101821">
    <property type="entry name" value="Aminopeptidase/glucanase lid domain"/>
    <property type="match status" value="1"/>
</dbReference>
<feature type="active site" description="Proton acceptor" evidence="7">
    <location>
        <position position="196"/>
    </location>
</feature>
<dbReference type="GO" id="GO:0004177">
    <property type="term" value="F:aminopeptidase activity"/>
    <property type="evidence" value="ECO:0007669"/>
    <property type="project" value="UniProtKB-UniRule"/>
</dbReference>
<reference evidence="9 10" key="1">
    <citation type="submission" date="2019-05" db="EMBL/GenBank/DDBJ databases">
        <authorList>
            <consortium name="Pathogen Informatics"/>
        </authorList>
    </citation>
    <scope>NUCLEOTIDE SEQUENCE [LARGE SCALE GENOMIC DNA]</scope>
    <source>
        <strain evidence="9 10">NCTC503</strain>
    </source>
</reference>
<dbReference type="EC" id="3.4.11.-" evidence="9"/>
<keyword evidence="3" id="KW-0645">Protease</keyword>
<dbReference type="AlphaFoldDB" id="A0A4U9QXT3"/>
<name>A0A4U9QXT3_HATHI</name>
<dbReference type="InterPro" id="IPR008007">
    <property type="entry name" value="Peptidase_M42"/>
</dbReference>
<evidence type="ECO:0000256" key="1">
    <source>
        <dbReference type="ARBA" id="ARBA00006272"/>
    </source>
</evidence>
<organism evidence="9 10">
    <name type="scientific">Hathewaya histolytica</name>
    <name type="common">Clostridium histolyticum</name>
    <dbReference type="NCBI Taxonomy" id="1498"/>
    <lineage>
        <taxon>Bacteria</taxon>
        <taxon>Bacillati</taxon>
        <taxon>Bacillota</taxon>
        <taxon>Clostridia</taxon>
        <taxon>Eubacteriales</taxon>
        <taxon>Clostridiaceae</taxon>
        <taxon>Hathewaya</taxon>
    </lineage>
</organism>
<dbReference type="PIRSF" id="PIRSF001123">
    <property type="entry name" value="PepA_GA"/>
    <property type="match status" value="1"/>
</dbReference>
<evidence type="ECO:0000313" key="9">
    <source>
        <dbReference type="EMBL" id="VTQ82948.1"/>
    </source>
</evidence>
<keyword evidence="2 9" id="KW-0031">Aminopeptidase</keyword>
<evidence type="ECO:0000313" key="10">
    <source>
        <dbReference type="Proteomes" id="UP000308489"/>
    </source>
</evidence>
<sequence>MYNLRHLVQCSGISGNEYEIVRYIKSKLLEYKIDIHEDSMGNIIAKKYNGLSSKKVMICAHMDEVGLIITDINDNGLLCFEVIGGINTSMLSCKRIYIGIEKIHGVITPFSKVVNENGKTKVIEELYIDIGVSNKLEAMDKVKIGDYVEFENSFSYIGTTCISSKALDDRVGCAIILELLKQDFYCNINACFTVQEEIGLRGASRISQYLDSDLCIVLDCTPTCIPQSLNSKEEELILGKGPVITLLDSKTIYNKDLIIQAKNIAKKHNIPIQIKTTISGSTDGAAIQYGICGCRTIVISVPCRYIHTSGTFINLDDLNNLYLLVYNFLRELQ</sequence>
<evidence type="ECO:0000256" key="5">
    <source>
        <dbReference type="ARBA" id="ARBA00022801"/>
    </source>
</evidence>
<feature type="binding site" evidence="8">
    <location>
        <position position="168"/>
    </location>
    <ligand>
        <name>Zn(2+)</name>
        <dbReference type="ChEBI" id="CHEBI:29105"/>
        <label>2</label>
    </ligand>
</feature>
<evidence type="ECO:0000256" key="7">
    <source>
        <dbReference type="PIRSR" id="PIRSR001123-1"/>
    </source>
</evidence>
<dbReference type="Gene3D" id="3.40.630.10">
    <property type="entry name" value="Zn peptidases"/>
    <property type="match status" value="1"/>
</dbReference>